<dbReference type="InterPro" id="IPR001611">
    <property type="entry name" value="Leu-rich_rpt"/>
</dbReference>
<dbReference type="InterPro" id="IPR052574">
    <property type="entry name" value="CDIRP"/>
</dbReference>
<protein>
    <recommendedName>
        <fullName evidence="6">Leucine-rich repeat domain-containing protein</fullName>
    </recommendedName>
</protein>
<dbReference type="Proteomes" id="UP000238730">
    <property type="component" value="Unassembled WGS sequence"/>
</dbReference>
<dbReference type="PANTHER" id="PTHR47566">
    <property type="match status" value="1"/>
</dbReference>
<dbReference type="RefSeq" id="WP_105061813.1">
    <property type="nucleotide sequence ID" value="NZ_MSCJ01000003.1"/>
</dbReference>
<accession>A0A2S7VJX2</accession>
<dbReference type="PANTHER" id="PTHR47566:SF1">
    <property type="entry name" value="PROTEIN NUD1"/>
    <property type="match status" value="1"/>
</dbReference>
<dbReference type="OrthoDB" id="5828788at2"/>
<sequence>MKKVLSSILLFFGGLTLSGCAQHYAAISDIPFSDANFKRCVILQGKAYSEQITELKCDGLHISKIKELSNFPNLQQLDLANNHLTQLDISHNPKLELLSVEHNQLSKLKTKYNKQLKVLNVSFNHLTSLDVRKNKELTYLNYSGNHIKDVDIKNNPNLLAPYDKTYVTNGPSN</sequence>
<keyword evidence="3" id="KW-0732">Signal</keyword>
<keyword evidence="1" id="KW-0433">Leucine-rich repeat</keyword>
<proteinExistence type="predicted"/>
<evidence type="ECO:0000313" key="5">
    <source>
        <dbReference type="Proteomes" id="UP000238730"/>
    </source>
</evidence>
<dbReference type="SUPFAM" id="SSF52058">
    <property type="entry name" value="L domain-like"/>
    <property type="match status" value="1"/>
</dbReference>
<evidence type="ECO:0000256" key="1">
    <source>
        <dbReference type="ARBA" id="ARBA00022614"/>
    </source>
</evidence>
<dbReference type="InterPro" id="IPR032675">
    <property type="entry name" value="LRR_dom_sf"/>
</dbReference>
<dbReference type="PROSITE" id="PS51257">
    <property type="entry name" value="PROKAR_LIPOPROTEIN"/>
    <property type="match status" value="1"/>
</dbReference>
<evidence type="ECO:0000313" key="4">
    <source>
        <dbReference type="EMBL" id="PQJ61970.1"/>
    </source>
</evidence>
<dbReference type="Gene3D" id="3.80.10.10">
    <property type="entry name" value="Ribonuclease Inhibitor"/>
    <property type="match status" value="1"/>
</dbReference>
<comment type="caution">
    <text evidence="4">The sequence shown here is derived from an EMBL/GenBank/DDBJ whole genome shotgun (WGS) entry which is preliminary data.</text>
</comment>
<evidence type="ECO:0000256" key="2">
    <source>
        <dbReference type="ARBA" id="ARBA00022737"/>
    </source>
</evidence>
<gene>
    <name evidence="4" type="ORF">BTO08_17065</name>
</gene>
<evidence type="ECO:0000256" key="3">
    <source>
        <dbReference type="SAM" id="SignalP"/>
    </source>
</evidence>
<dbReference type="EMBL" id="MSCJ01000003">
    <property type="protein sequence ID" value="PQJ61970.1"/>
    <property type="molecule type" value="Genomic_DNA"/>
</dbReference>
<dbReference type="PROSITE" id="PS51450">
    <property type="entry name" value="LRR"/>
    <property type="match status" value="1"/>
</dbReference>
<name>A0A2S7VJX2_PHOAN</name>
<organism evidence="4 5">
    <name type="scientific">Photobacterium angustum</name>
    <dbReference type="NCBI Taxonomy" id="661"/>
    <lineage>
        <taxon>Bacteria</taxon>
        <taxon>Pseudomonadati</taxon>
        <taxon>Pseudomonadota</taxon>
        <taxon>Gammaproteobacteria</taxon>
        <taxon>Vibrionales</taxon>
        <taxon>Vibrionaceae</taxon>
        <taxon>Photobacterium</taxon>
    </lineage>
</organism>
<feature type="chain" id="PRO_5015490853" description="Leucine-rich repeat domain-containing protein" evidence="3">
    <location>
        <begin position="22"/>
        <end position="173"/>
    </location>
</feature>
<reference evidence="4 5" key="1">
    <citation type="submission" date="2016-12" db="EMBL/GenBank/DDBJ databases">
        <title>Diversity of luminous bacteria.</title>
        <authorList>
            <person name="Yoshizawa S."/>
            <person name="Kogure K."/>
        </authorList>
    </citation>
    <scope>NUCLEOTIDE SEQUENCE [LARGE SCALE GENOMIC DNA]</scope>
    <source>
        <strain evidence="4 5">LC1-200</strain>
    </source>
</reference>
<evidence type="ECO:0008006" key="6">
    <source>
        <dbReference type="Google" id="ProtNLM"/>
    </source>
</evidence>
<dbReference type="GO" id="GO:0035591">
    <property type="term" value="F:signaling adaptor activity"/>
    <property type="evidence" value="ECO:0007669"/>
    <property type="project" value="TreeGrafter"/>
</dbReference>
<feature type="signal peptide" evidence="3">
    <location>
        <begin position="1"/>
        <end position="21"/>
    </location>
</feature>
<keyword evidence="2" id="KW-0677">Repeat</keyword>
<dbReference type="AlphaFoldDB" id="A0A2S7VJX2"/>
<dbReference type="Pfam" id="PF13516">
    <property type="entry name" value="LRR_6"/>
    <property type="match status" value="2"/>
</dbReference>